<organism evidence="9 10">
    <name type="scientific">Carnobacterium inhibens</name>
    <dbReference type="NCBI Taxonomy" id="147709"/>
    <lineage>
        <taxon>Bacteria</taxon>
        <taxon>Bacillati</taxon>
        <taxon>Bacillota</taxon>
        <taxon>Bacilli</taxon>
        <taxon>Lactobacillales</taxon>
        <taxon>Carnobacteriaceae</taxon>
        <taxon>Carnobacterium</taxon>
    </lineage>
</organism>
<gene>
    <name evidence="6" type="primary">minC</name>
    <name evidence="9" type="ORF">GLO26_04335</name>
</gene>
<dbReference type="InterPro" id="IPR036145">
    <property type="entry name" value="MinC_C_sf"/>
</dbReference>
<dbReference type="EMBL" id="WNJQ01000003">
    <property type="protein sequence ID" value="MBC9825057.1"/>
    <property type="molecule type" value="Genomic_DNA"/>
</dbReference>
<dbReference type="SUPFAM" id="SSF63848">
    <property type="entry name" value="Cell-division inhibitor MinC, C-terminal domain"/>
    <property type="match status" value="1"/>
</dbReference>
<name>A0ABR7TBJ0_9LACT</name>
<evidence type="ECO:0000256" key="4">
    <source>
        <dbReference type="ARBA" id="ARBA00023306"/>
    </source>
</evidence>
<evidence type="ECO:0000313" key="9">
    <source>
        <dbReference type="EMBL" id="MBC9825057.1"/>
    </source>
</evidence>
<comment type="caution">
    <text evidence="9">The sequence shown here is derived from an EMBL/GenBank/DDBJ whole genome shotgun (WGS) entry which is preliminary data.</text>
</comment>
<keyword evidence="4 6" id="KW-0131">Cell cycle</keyword>
<keyword evidence="2 6" id="KW-0132">Cell division</keyword>
<dbReference type="RefSeq" id="WP_023177460.1">
    <property type="nucleotide sequence ID" value="NZ_JAMAYM010000002.1"/>
</dbReference>
<dbReference type="InterPro" id="IPR016098">
    <property type="entry name" value="CAP/MinC_C"/>
</dbReference>
<sequence length="232" mass="25859">MKQSVTLKGTKGSFVLSLDESASFVSVMKELDELLEHLNGEQKRSKEIQKEIYLEIKTGNRLLSQEQQSILTEEIESKSTFLIKKITSDVVSVDKAIEWQQAVSLQMEVQTIRSGQVLAAPGNLLFVGKVHPGGMLRANGSIFIIGELMGIAHAGFEGDTNAVIVADFHTEAQIRIADNVQIIEKKNNQDNIRKNEFAYINDLHILDFNSLEQLRKARPNLGKVIGGLNEWV</sequence>
<evidence type="ECO:0000256" key="5">
    <source>
        <dbReference type="ARBA" id="ARBA00046874"/>
    </source>
</evidence>
<keyword evidence="3 6" id="KW-0717">Septation</keyword>
<dbReference type="PANTHER" id="PTHR34108:SF1">
    <property type="entry name" value="SEPTUM SITE-DETERMINING PROTEIN MINC"/>
    <property type="match status" value="1"/>
</dbReference>
<evidence type="ECO:0000259" key="7">
    <source>
        <dbReference type="Pfam" id="PF03775"/>
    </source>
</evidence>
<dbReference type="Gene3D" id="2.160.20.70">
    <property type="match status" value="1"/>
</dbReference>
<dbReference type="Pfam" id="PF22642">
    <property type="entry name" value="MinC_N_1"/>
    <property type="match status" value="1"/>
</dbReference>
<dbReference type="InterPro" id="IPR013033">
    <property type="entry name" value="MinC"/>
</dbReference>
<evidence type="ECO:0000256" key="1">
    <source>
        <dbReference type="ARBA" id="ARBA00006291"/>
    </source>
</evidence>
<dbReference type="InterPro" id="IPR055219">
    <property type="entry name" value="MinC_N_1"/>
</dbReference>
<feature type="domain" description="Septum formation inhibitor MinC C-terminal" evidence="7">
    <location>
        <begin position="110"/>
        <end position="201"/>
    </location>
</feature>
<dbReference type="Gene3D" id="3.30.160.540">
    <property type="match status" value="1"/>
</dbReference>
<dbReference type="InterPro" id="IPR005526">
    <property type="entry name" value="Septum_form_inhib_MinC_C"/>
</dbReference>
<dbReference type="PANTHER" id="PTHR34108">
    <property type="entry name" value="SEPTUM SITE-DETERMINING PROTEIN MINC"/>
    <property type="match status" value="1"/>
</dbReference>
<evidence type="ECO:0000256" key="6">
    <source>
        <dbReference type="HAMAP-Rule" id="MF_00267"/>
    </source>
</evidence>
<comment type="subunit">
    <text evidence="5 6">Interacts with MinD and FtsZ.</text>
</comment>
<feature type="domain" description="Septum site-determining protein MinC N-terminal" evidence="8">
    <location>
        <begin position="5"/>
        <end position="86"/>
    </location>
</feature>
<dbReference type="HAMAP" id="MF_00267">
    <property type="entry name" value="MinC"/>
    <property type="match status" value="1"/>
</dbReference>
<reference evidence="9 10" key="1">
    <citation type="journal article" date="2020" name="Microorganisms">
        <title>New Insight into Antimicrobial Compounds from Food and Marine-Sourced Carnobacterium Species through Phenotype and Genome Analyses.</title>
        <authorList>
            <person name="Begrem S."/>
            <person name="Ivaniuk F."/>
            <person name="Gigout-Chevalier F."/>
            <person name="Kolypczuk L."/>
            <person name="Bonnetot S."/>
            <person name="Leroi F."/>
            <person name="Grovel O."/>
            <person name="Delbarre-Ladrat C."/>
            <person name="Passerini D."/>
        </authorList>
    </citation>
    <scope>NUCLEOTIDE SEQUENCE [LARGE SCALE GENOMIC DNA]</scope>
    <source>
        <strain evidence="9 10">MIP2551</strain>
    </source>
</reference>
<dbReference type="Proteomes" id="UP000638836">
    <property type="component" value="Unassembled WGS sequence"/>
</dbReference>
<accession>A0ABR7TBJ0</accession>
<comment type="similarity">
    <text evidence="1 6">Belongs to the MinC family.</text>
</comment>
<evidence type="ECO:0000256" key="2">
    <source>
        <dbReference type="ARBA" id="ARBA00022618"/>
    </source>
</evidence>
<evidence type="ECO:0000313" key="10">
    <source>
        <dbReference type="Proteomes" id="UP000638836"/>
    </source>
</evidence>
<proteinExistence type="inferred from homology"/>
<comment type="function">
    <text evidence="6">Cell division inhibitor that blocks the formation of polar Z ring septums. Rapidly oscillates between the poles of the cell to destabilize FtsZ filaments that have formed before they mature into polar Z rings. Prevents FtsZ polymerization.</text>
</comment>
<protein>
    <recommendedName>
        <fullName evidence="6">Probable septum site-determining protein MinC</fullName>
    </recommendedName>
</protein>
<evidence type="ECO:0000256" key="3">
    <source>
        <dbReference type="ARBA" id="ARBA00023210"/>
    </source>
</evidence>
<dbReference type="Pfam" id="PF03775">
    <property type="entry name" value="MinC_C"/>
    <property type="match status" value="1"/>
</dbReference>
<keyword evidence="10" id="KW-1185">Reference proteome</keyword>
<evidence type="ECO:0000259" key="8">
    <source>
        <dbReference type="Pfam" id="PF22642"/>
    </source>
</evidence>